<keyword evidence="1" id="KW-0732">Signal</keyword>
<organism evidence="2 3">
    <name type="scientific">Thauera sedimentorum</name>
    <dbReference type="NCBI Taxonomy" id="2767595"/>
    <lineage>
        <taxon>Bacteria</taxon>
        <taxon>Pseudomonadati</taxon>
        <taxon>Pseudomonadota</taxon>
        <taxon>Betaproteobacteria</taxon>
        <taxon>Rhodocyclales</taxon>
        <taxon>Zoogloeaceae</taxon>
        <taxon>Thauera</taxon>
    </lineage>
</organism>
<name>A0ABR9B7P8_9RHOO</name>
<comment type="caution">
    <text evidence="2">The sequence shown here is derived from an EMBL/GenBank/DDBJ whole genome shotgun (WGS) entry which is preliminary data.</text>
</comment>
<evidence type="ECO:0008006" key="4">
    <source>
        <dbReference type="Google" id="ProtNLM"/>
    </source>
</evidence>
<dbReference type="EMBL" id="JACYTO010000001">
    <property type="protein sequence ID" value="MBD8502211.1"/>
    <property type="molecule type" value="Genomic_DNA"/>
</dbReference>
<dbReference type="RefSeq" id="WP_187717005.1">
    <property type="nucleotide sequence ID" value="NZ_JACTAH010000001.1"/>
</dbReference>
<protein>
    <recommendedName>
        <fullName evidence="4">DnrO protein</fullName>
    </recommendedName>
</protein>
<evidence type="ECO:0000313" key="2">
    <source>
        <dbReference type="EMBL" id="MBD8502211.1"/>
    </source>
</evidence>
<dbReference type="Proteomes" id="UP000603602">
    <property type="component" value="Unassembled WGS sequence"/>
</dbReference>
<reference evidence="3" key="1">
    <citation type="submission" date="2023-07" db="EMBL/GenBank/DDBJ databases">
        <title>Thauera sp. CAU 1555 isolated from sand of Yaerae Beach.</title>
        <authorList>
            <person name="Kim W."/>
        </authorList>
    </citation>
    <scope>NUCLEOTIDE SEQUENCE [LARGE SCALE GENOMIC DNA]</scope>
    <source>
        <strain evidence="3">CAU 1555</strain>
    </source>
</reference>
<evidence type="ECO:0000256" key="1">
    <source>
        <dbReference type="SAM" id="SignalP"/>
    </source>
</evidence>
<proteinExistence type="predicted"/>
<sequence length="165" mass="17461">MKPAIATRIATGCLLATLGAFSYTGAAVAAGSHDHGSAAAMLKLNNGAKWETDDALRSGMEAIRSEIAQALPAVHAKRYAAAQYEALGQAVEQQLAYIVQNCKLTPEADEVLHGVIAEIGKGVDVVAGRKAIDDRSRGVVHLVRALDDYGTYFAHPGWEHIETGH</sequence>
<keyword evidence="3" id="KW-1185">Reference proteome</keyword>
<feature type="chain" id="PRO_5046425911" description="DnrO protein" evidence="1">
    <location>
        <begin position="30"/>
        <end position="165"/>
    </location>
</feature>
<accession>A0ABR9B7P8</accession>
<feature type="signal peptide" evidence="1">
    <location>
        <begin position="1"/>
        <end position="29"/>
    </location>
</feature>
<gene>
    <name evidence="2" type="ORF">IFO67_04890</name>
</gene>
<evidence type="ECO:0000313" key="3">
    <source>
        <dbReference type="Proteomes" id="UP000603602"/>
    </source>
</evidence>